<dbReference type="eggNOG" id="ENOG502ZV0U">
    <property type="taxonomic scope" value="Bacteria"/>
</dbReference>
<dbReference type="RefSeq" id="WP_004103074.1">
    <property type="nucleotide sequence ID" value="NC_011653.1"/>
</dbReference>
<dbReference type="Proteomes" id="UP000002453">
    <property type="component" value="Chromosome"/>
</dbReference>
<dbReference type="KEGG" id="taf:THA_1996"/>
<feature type="transmembrane region" description="Helical" evidence="1">
    <location>
        <begin position="6"/>
        <end position="39"/>
    </location>
</feature>
<evidence type="ECO:0000313" key="3">
    <source>
        <dbReference type="Proteomes" id="UP000002453"/>
    </source>
</evidence>
<feature type="transmembrane region" description="Helical" evidence="1">
    <location>
        <begin position="51"/>
        <end position="77"/>
    </location>
</feature>
<dbReference type="HOGENOM" id="CLU_2604872_0_0_0"/>
<protein>
    <submittedName>
        <fullName evidence="2">Uncharacterized protein</fullName>
    </submittedName>
</protein>
<sequence>MINRLINFYLFVVLQLFISFVVITIGFGIITGSFGLGLLEINKENMEFLKLITPTILNILKTLSFISFAVFIITFFLEK</sequence>
<proteinExistence type="predicted"/>
<organism evidence="2 3">
    <name type="scientific">Thermosipho africanus (strain TCF52B)</name>
    <dbReference type="NCBI Taxonomy" id="484019"/>
    <lineage>
        <taxon>Bacteria</taxon>
        <taxon>Thermotogati</taxon>
        <taxon>Thermotogota</taxon>
        <taxon>Thermotogae</taxon>
        <taxon>Thermotogales</taxon>
        <taxon>Fervidobacteriaceae</taxon>
        <taxon>Thermosipho</taxon>
    </lineage>
</organism>
<gene>
    <name evidence="2" type="ordered locus">THA_1996</name>
</gene>
<evidence type="ECO:0000313" key="2">
    <source>
        <dbReference type="EMBL" id="ACJ76417.1"/>
    </source>
</evidence>
<accession>B7IEJ0</accession>
<name>B7IEJ0_THEAB</name>
<reference evidence="2 3" key="1">
    <citation type="journal article" date="2009" name="J. Bacteriol.">
        <title>The genome of Thermosipho africanus TCF52B: lateral genetic connections to the Firmicutes and Archaea.</title>
        <authorList>
            <person name="Nesboe C.L."/>
            <person name="Bapteste E."/>
            <person name="Curtis B."/>
            <person name="Dahle H."/>
            <person name="Lopez P."/>
            <person name="Macleod D."/>
            <person name="Dlutek M."/>
            <person name="Bowman S."/>
            <person name="Zhaxybayeva O."/>
            <person name="Birkeland N.-K."/>
            <person name="Doolittle W.F."/>
        </authorList>
    </citation>
    <scope>NUCLEOTIDE SEQUENCE [LARGE SCALE GENOMIC DNA]</scope>
    <source>
        <strain evidence="2 3">TCF52B</strain>
    </source>
</reference>
<dbReference type="EMBL" id="CP001185">
    <property type="protein sequence ID" value="ACJ76417.1"/>
    <property type="molecule type" value="Genomic_DNA"/>
</dbReference>
<keyword evidence="1" id="KW-0812">Transmembrane</keyword>
<keyword evidence="3" id="KW-1185">Reference proteome</keyword>
<keyword evidence="1" id="KW-1133">Transmembrane helix</keyword>
<keyword evidence="1" id="KW-0472">Membrane</keyword>
<evidence type="ECO:0000256" key="1">
    <source>
        <dbReference type="SAM" id="Phobius"/>
    </source>
</evidence>
<dbReference type="AlphaFoldDB" id="B7IEJ0"/>